<reference evidence="1" key="1">
    <citation type="journal article" date="2014" name="Int. J. Syst. Evol. Microbiol.">
        <title>Complete genome sequence of Corynebacterium casei LMG S-19264T (=DSM 44701T), isolated from a smear-ripened cheese.</title>
        <authorList>
            <consortium name="US DOE Joint Genome Institute (JGI-PGF)"/>
            <person name="Walter F."/>
            <person name="Albersmeier A."/>
            <person name="Kalinowski J."/>
            <person name="Ruckert C."/>
        </authorList>
    </citation>
    <scope>NUCLEOTIDE SEQUENCE</scope>
    <source>
        <strain evidence="1">CGMCC 1.12997</strain>
    </source>
</reference>
<dbReference type="Proteomes" id="UP000647241">
    <property type="component" value="Unassembled WGS sequence"/>
</dbReference>
<evidence type="ECO:0000313" key="2">
    <source>
        <dbReference type="Proteomes" id="UP000647241"/>
    </source>
</evidence>
<accession>A0A917H3K5</accession>
<protein>
    <submittedName>
        <fullName evidence="1">Uncharacterized protein</fullName>
    </submittedName>
</protein>
<proteinExistence type="predicted"/>
<gene>
    <name evidence="1" type="ORF">GCM10011585_05200</name>
</gene>
<evidence type="ECO:0000313" key="1">
    <source>
        <dbReference type="EMBL" id="GGG66303.1"/>
    </source>
</evidence>
<organism evidence="1 2">
    <name type="scientific">Edaphobacter dinghuensis</name>
    <dbReference type="NCBI Taxonomy" id="1560005"/>
    <lineage>
        <taxon>Bacteria</taxon>
        <taxon>Pseudomonadati</taxon>
        <taxon>Acidobacteriota</taxon>
        <taxon>Terriglobia</taxon>
        <taxon>Terriglobales</taxon>
        <taxon>Acidobacteriaceae</taxon>
        <taxon>Edaphobacter</taxon>
    </lineage>
</organism>
<sequence>MRVIFHVREVSYWNNVFNPAPYGPGVSVSHKAGATADDCAVGDGV</sequence>
<name>A0A917H3K5_9BACT</name>
<reference evidence="1" key="2">
    <citation type="submission" date="2020-09" db="EMBL/GenBank/DDBJ databases">
        <authorList>
            <person name="Sun Q."/>
            <person name="Zhou Y."/>
        </authorList>
    </citation>
    <scope>NUCLEOTIDE SEQUENCE</scope>
    <source>
        <strain evidence="1">CGMCC 1.12997</strain>
    </source>
</reference>
<dbReference type="EMBL" id="BMGT01000001">
    <property type="protein sequence ID" value="GGG66303.1"/>
    <property type="molecule type" value="Genomic_DNA"/>
</dbReference>
<keyword evidence="2" id="KW-1185">Reference proteome</keyword>
<dbReference type="AlphaFoldDB" id="A0A917H3K5"/>
<comment type="caution">
    <text evidence="1">The sequence shown here is derived from an EMBL/GenBank/DDBJ whole genome shotgun (WGS) entry which is preliminary data.</text>
</comment>